<reference evidence="1 2" key="1">
    <citation type="submission" date="2019-01" db="EMBL/GenBank/DDBJ databases">
        <authorList>
            <person name="Sayadi A."/>
        </authorList>
    </citation>
    <scope>NUCLEOTIDE SEQUENCE [LARGE SCALE GENOMIC DNA]</scope>
</reference>
<proteinExistence type="predicted"/>
<sequence>MPDYSGHRLANVAHFQLASSPSKGPIELPSECLTQFNLTSFCSIPS</sequence>
<evidence type="ECO:0000313" key="2">
    <source>
        <dbReference type="Proteomes" id="UP000410492"/>
    </source>
</evidence>
<dbReference type="EMBL" id="CAACVG010012164">
    <property type="protein sequence ID" value="VEN59773.1"/>
    <property type="molecule type" value="Genomic_DNA"/>
</dbReference>
<keyword evidence="2" id="KW-1185">Reference proteome</keyword>
<dbReference type="Proteomes" id="UP000410492">
    <property type="component" value="Unassembled WGS sequence"/>
</dbReference>
<protein>
    <submittedName>
        <fullName evidence="1">Uncharacterized protein</fullName>
    </submittedName>
</protein>
<name>A0A653DHV0_CALMS</name>
<gene>
    <name evidence="1" type="ORF">CALMAC_LOCUS17674</name>
</gene>
<evidence type="ECO:0000313" key="1">
    <source>
        <dbReference type="EMBL" id="VEN59773.1"/>
    </source>
</evidence>
<accession>A0A653DHV0</accession>
<organism evidence="1 2">
    <name type="scientific">Callosobruchus maculatus</name>
    <name type="common">Southern cowpea weevil</name>
    <name type="synonym">Pulse bruchid</name>
    <dbReference type="NCBI Taxonomy" id="64391"/>
    <lineage>
        <taxon>Eukaryota</taxon>
        <taxon>Metazoa</taxon>
        <taxon>Ecdysozoa</taxon>
        <taxon>Arthropoda</taxon>
        <taxon>Hexapoda</taxon>
        <taxon>Insecta</taxon>
        <taxon>Pterygota</taxon>
        <taxon>Neoptera</taxon>
        <taxon>Endopterygota</taxon>
        <taxon>Coleoptera</taxon>
        <taxon>Polyphaga</taxon>
        <taxon>Cucujiformia</taxon>
        <taxon>Chrysomeloidea</taxon>
        <taxon>Chrysomelidae</taxon>
        <taxon>Bruchinae</taxon>
        <taxon>Bruchini</taxon>
        <taxon>Callosobruchus</taxon>
    </lineage>
</organism>
<dbReference type="AlphaFoldDB" id="A0A653DHV0"/>